<gene>
    <name evidence="1" type="ORF">A5679_03390</name>
</gene>
<comment type="caution">
    <text evidence="1">The sequence shown here is derived from an EMBL/GenBank/DDBJ whole genome shotgun (WGS) entry which is preliminary data.</text>
</comment>
<evidence type="ECO:0000313" key="2">
    <source>
        <dbReference type="Proteomes" id="UP000092207"/>
    </source>
</evidence>
<dbReference type="EMBL" id="LZJY01000440">
    <property type="protein sequence ID" value="OBH85435.1"/>
    <property type="molecule type" value="Genomic_DNA"/>
</dbReference>
<proteinExistence type="predicted"/>
<protein>
    <submittedName>
        <fullName evidence="1">Uncharacterized protein</fullName>
    </submittedName>
</protein>
<organism evidence="1 2">
    <name type="scientific">Mycobacterium scrofulaceum</name>
    <dbReference type="NCBI Taxonomy" id="1783"/>
    <lineage>
        <taxon>Bacteria</taxon>
        <taxon>Bacillati</taxon>
        <taxon>Actinomycetota</taxon>
        <taxon>Actinomycetes</taxon>
        <taxon>Mycobacteriales</taxon>
        <taxon>Mycobacteriaceae</taxon>
        <taxon>Mycobacterium</taxon>
    </lineage>
</organism>
<dbReference type="AlphaFoldDB" id="A0A1A2UAA4"/>
<name>A0A1A2UAA4_MYCSC</name>
<sequence>MTCAVCGAGFSARADAVYCSSACRQKAHRVRAARRTAALRETLRRGAATDAGASSAATRSLRLSVASSMQRSRQQVDRSRELCRVSALRLQESDAIRKASLEGRAWWAAKSETGRALWRGN</sequence>
<reference evidence="1 2" key="1">
    <citation type="submission" date="2016-06" db="EMBL/GenBank/DDBJ databases">
        <authorList>
            <person name="Kjaerup R.B."/>
            <person name="Dalgaard T.S."/>
            <person name="Juul-Madsen H.R."/>
        </authorList>
    </citation>
    <scope>NUCLEOTIDE SEQUENCE [LARGE SCALE GENOMIC DNA]</scope>
    <source>
        <strain evidence="1 2">E2838</strain>
    </source>
</reference>
<accession>A0A1A2UAA4</accession>
<dbReference type="Proteomes" id="UP000092207">
    <property type="component" value="Unassembled WGS sequence"/>
</dbReference>
<evidence type="ECO:0000313" key="1">
    <source>
        <dbReference type="EMBL" id="OBH85435.1"/>
    </source>
</evidence>